<dbReference type="Proteomes" id="UP000027583">
    <property type="component" value="Unassembled WGS sequence"/>
</dbReference>
<dbReference type="PANTHER" id="PTHR35562">
    <property type="entry name" value="DNA ENDONUCLEASE SMRA-RELATED"/>
    <property type="match status" value="1"/>
</dbReference>
<dbReference type="SUPFAM" id="SSF160443">
    <property type="entry name" value="SMR domain-like"/>
    <property type="match status" value="1"/>
</dbReference>
<proteinExistence type="predicted"/>
<feature type="compositionally biased region" description="Low complexity" evidence="1">
    <location>
        <begin position="26"/>
        <end position="40"/>
    </location>
</feature>
<evidence type="ECO:0000313" key="3">
    <source>
        <dbReference type="EMBL" id="CDG38273.1"/>
    </source>
</evidence>
<reference evidence="3 4" key="1">
    <citation type="journal article" date="2014" name="Genome Biol. Evol.">
        <title>Acetic acid bacteria genomes reveal functional traits for adaptation to life in insect guts.</title>
        <authorList>
            <person name="Chouaia B."/>
            <person name="Gaiarsa S."/>
            <person name="Crotti E."/>
            <person name="Comandatore F."/>
            <person name="Degli Esposti M."/>
            <person name="Ricci I."/>
            <person name="Alma A."/>
            <person name="Favia G."/>
            <person name="Bandi C."/>
            <person name="Daffonchio D."/>
        </authorList>
    </citation>
    <scope>NUCLEOTIDE SEQUENCE [LARGE SCALE GENOMIC DNA]</scope>
    <source>
        <strain evidence="3 4">SF2.1</strain>
    </source>
</reference>
<dbReference type="PROSITE" id="PS50828">
    <property type="entry name" value="SMR"/>
    <property type="match status" value="1"/>
</dbReference>
<dbReference type="Pfam" id="PF01713">
    <property type="entry name" value="Smr"/>
    <property type="match status" value="1"/>
</dbReference>
<feature type="region of interest" description="Disordered" evidence="1">
    <location>
        <begin position="26"/>
        <end position="64"/>
    </location>
</feature>
<evidence type="ECO:0000259" key="2">
    <source>
        <dbReference type="PROSITE" id="PS50828"/>
    </source>
</evidence>
<dbReference type="eggNOG" id="COG2840">
    <property type="taxonomic scope" value="Bacteria"/>
</dbReference>
<dbReference type="InterPro" id="IPR036063">
    <property type="entry name" value="Smr_dom_sf"/>
</dbReference>
<organism evidence="3 4">
    <name type="scientific">Asaia bogorensis</name>
    <dbReference type="NCBI Taxonomy" id="91915"/>
    <lineage>
        <taxon>Bacteria</taxon>
        <taxon>Pseudomonadati</taxon>
        <taxon>Pseudomonadota</taxon>
        <taxon>Alphaproteobacteria</taxon>
        <taxon>Acetobacterales</taxon>
        <taxon>Acetobacteraceae</taxon>
        <taxon>Asaia</taxon>
    </lineage>
</organism>
<dbReference type="InterPro" id="IPR002625">
    <property type="entry name" value="Smr_dom"/>
</dbReference>
<dbReference type="EMBL" id="CBLX010000003">
    <property type="protein sequence ID" value="CDG38273.1"/>
    <property type="molecule type" value="Genomic_DNA"/>
</dbReference>
<evidence type="ECO:0000313" key="4">
    <source>
        <dbReference type="Proteomes" id="UP000027583"/>
    </source>
</evidence>
<name>A0A060QC75_9PROT</name>
<dbReference type="PANTHER" id="PTHR35562:SF2">
    <property type="entry name" value="DNA ENDONUCLEASE SMRA-RELATED"/>
    <property type="match status" value="1"/>
</dbReference>
<comment type="caution">
    <text evidence="3">The sequence shown here is derived from an EMBL/GenBank/DDBJ whole genome shotgun (WGS) entry which is preliminary data.</text>
</comment>
<sequence>MSRRDLSSEDETLWQAFTRTIMPLRAAGRAGRRSGAASRGKNMRPVASGRSTQRDAAGAVDVETSKTSPAPRYVVREVMRVATPVAKPAITHDRLEINGRQPGLDTTSWNALATGKMKPQKRLDLHGHFAQDAFYKLHHFLHAASKQGIRCVEVITGLGSGQEGGVIRQELPHWLERGDLRPLILAVVHTHKRNKGAVRILLRARHRL</sequence>
<dbReference type="Gene3D" id="3.30.1370.110">
    <property type="match status" value="1"/>
</dbReference>
<reference evidence="3 4" key="2">
    <citation type="journal article" date="2014" name="PLoS ONE">
        <title>Evolution of mitochondria reconstructed from the energy metabolism of living bacteria.</title>
        <authorList>
            <person name="Degli Esposti M."/>
            <person name="Chouaia B."/>
            <person name="Comandatore F."/>
            <person name="Crotti E."/>
            <person name="Sassera D."/>
            <person name="Lievens P.M."/>
            <person name="Daffonchio D."/>
            <person name="Bandi C."/>
        </authorList>
    </citation>
    <scope>NUCLEOTIDE SEQUENCE [LARGE SCALE GENOMIC DNA]</scope>
    <source>
        <strain evidence="3 4">SF2.1</strain>
    </source>
</reference>
<feature type="domain" description="Smr" evidence="2">
    <location>
        <begin position="123"/>
        <end position="203"/>
    </location>
</feature>
<evidence type="ECO:0000256" key="1">
    <source>
        <dbReference type="SAM" id="MobiDB-lite"/>
    </source>
</evidence>
<dbReference type="RefSeq" id="WP_035443870.1">
    <property type="nucleotide sequence ID" value="NZ_CBLX010000003.1"/>
</dbReference>
<accession>A0A060QC75</accession>
<dbReference type="AlphaFoldDB" id="A0A060QC75"/>
<protein>
    <submittedName>
        <fullName evidence="3">SMR/MUTS family protein</fullName>
    </submittedName>
</protein>
<gene>
    <name evidence="3" type="ORF">ASAP_0228</name>
</gene>